<dbReference type="Proteomes" id="UP001164539">
    <property type="component" value="Chromosome 7"/>
</dbReference>
<reference evidence="1 2" key="1">
    <citation type="journal article" date="2023" name="Science">
        <title>Complex scaffold remodeling in plant triterpene biosynthesis.</title>
        <authorList>
            <person name="De La Pena R."/>
            <person name="Hodgson H."/>
            <person name="Liu J.C."/>
            <person name="Stephenson M.J."/>
            <person name="Martin A.C."/>
            <person name="Owen C."/>
            <person name="Harkess A."/>
            <person name="Leebens-Mack J."/>
            <person name="Jimenez L.E."/>
            <person name="Osbourn A."/>
            <person name="Sattely E.S."/>
        </authorList>
    </citation>
    <scope>NUCLEOTIDE SEQUENCE [LARGE SCALE GENOMIC DNA]</scope>
    <source>
        <strain evidence="2">cv. JPN11</strain>
        <tissue evidence="1">Leaf</tissue>
    </source>
</reference>
<organism evidence="1 2">
    <name type="scientific">Melia azedarach</name>
    <name type="common">Chinaberry tree</name>
    <dbReference type="NCBI Taxonomy" id="155640"/>
    <lineage>
        <taxon>Eukaryota</taxon>
        <taxon>Viridiplantae</taxon>
        <taxon>Streptophyta</taxon>
        <taxon>Embryophyta</taxon>
        <taxon>Tracheophyta</taxon>
        <taxon>Spermatophyta</taxon>
        <taxon>Magnoliopsida</taxon>
        <taxon>eudicotyledons</taxon>
        <taxon>Gunneridae</taxon>
        <taxon>Pentapetalae</taxon>
        <taxon>rosids</taxon>
        <taxon>malvids</taxon>
        <taxon>Sapindales</taxon>
        <taxon>Meliaceae</taxon>
        <taxon>Melia</taxon>
    </lineage>
</organism>
<proteinExistence type="predicted"/>
<keyword evidence="2" id="KW-1185">Reference proteome</keyword>
<protein>
    <submittedName>
        <fullName evidence="1">Serine hydrolase FSH</fullName>
    </submittedName>
</protein>
<keyword evidence="1" id="KW-0378">Hydrolase</keyword>
<sequence length="201" mass="22530">MLTMYWSPEILDELDLHFLDGPCPALGPSEVETLPHFPPPYYEWFHTDQNKTQFWHFNESVAYVEDYMIKNGPFDGLMGFSQGAALSSALIGMQLHGDALTKVPPLKFVMLISGSKFGYKTFGTPKLAVNAYSTPIQLPSLHFIGDKDFLKKENLGLLDAYLNPVVIHHPEGHKVPRLDANNTKVVLGFIEKIGKLTNSRP</sequence>
<dbReference type="EMBL" id="CM051400">
    <property type="protein sequence ID" value="KAJ4714505.1"/>
    <property type="molecule type" value="Genomic_DNA"/>
</dbReference>
<name>A0ACC1XSW1_MELAZ</name>
<gene>
    <name evidence="1" type="ORF">OWV82_012980</name>
</gene>
<comment type="caution">
    <text evidence="1">The sequence shown here is derived from an EMBL/GenBank/DDBJ whole genome shotgun (WGS) entry which is preliminary data.</text>
</comment>
<evidence type="ECO:0000313" key="1">
    <source>
        <dbReference type="EMBL" id="KAJ4714505.1"/>
    </source>
</evidence>
<accession>A0ACC1XSW1</accession>
<evidence type="ECO:0000313" key="2">
    <source>
        <dbReference type="Proteomes" id="UP001164539"/>
    </source>
</evidence>